<dbReference type="InterPro" id="IPR043128">
    <property type="entry name" value="Rev_trsase/Diguanyl_cyclase"/>
</dbReference>
<dbReference type="Proteomes" id="UP000730739">
    <property type="component" value="Unassembled WGS sequence"/>
</dbReference>
<dbReference type="InterPro" id="IPR052155">
    <property type="entry name" value="Biofilm_reg_signaling"/>
</dbReference>
<gene>
    <name evidence="4" type="ORF">J2Z31_002594</name>
</gene>
<dbReference type="PANTHER" id="PTHR44757">
    <property type="entry name" value="DIGUANYLATE CYCLASE DGCP"/>
    <property type="match status" value="1"/>
</dbReference>
<dbReference type="SUPFAM" id="SSF141868">
    <property type="entry name" value="EAL domain-like"/>
    <property type="match status" value="1"/>
</dbReference>
<dbReference type="SUPFAM" id="SSF55073">
    <property type="entry name" value="Nucleotide cyclase"/>
    <property type="match status" value="1"/>
</dbReference>
<proteinExistence type="predicted"/>
<dbReference type="InterPro" id="IPR007892">
    <property type="entry name" value="CHASE4"/>
</dbReference>
<accession>A0ABS4R2N5</accession>
<name>A0ABS4R2N5_9HYPH</name>
<evidence type="ECO:0000256" key="1">
    <source>
        <dbReference type="SAM" id="Phobius"/>
    </source>
</evidence>
<dbReference type="NCBIfam" id="TIGR00254">
    <property type="entry name" value="GGDEF"/>
    <property type="match status" value="1"/>
</dbReference>
<comment type="caution">
    <text evidence="4">The sequence shown here is derived from an EMBL/GenBank/DDBJ whole genome shotgun (WGS) entry which is preliminary data.</text>
</comment>
<organism evidence="4 5">
    <name type="scientific">Sinorhizobium kostiense</name>
    <dbReference type="NCBI Taxonomy" id="76747"/>
    <lineage>
        <taxon>Bacteria</taxon>
        <taxon>Pseudomonadati</taxon>
        <taxon>Pseudomonadota</taxon>
        <taxon>Alphaproteobacteria</taxon>
        <taxon>Hyphomicrobiales</taxon>
        <taxon>Rhizobiaceae</taxon>
        <taxon>Sinorhizobium/Ensifer group</taxon>
        <taxon>Sinorhizobium</taxon>
    </lineage>
</organism>
<dbReference type="PROSITE" id="PS50887">
    <property type="entry name" value="GGDEF"/>
    <property type="match status" value="1"/>
</dbReference>
<dbReference type="Pfam" id="PF05228">
    <property type="entry name" value="CHASE4"/>
    <property type="match status" value="1"/>
</dbReference>
<dbReference type="InterPro" id="IPR001633">
    <property type="entry name" value="EAL_dom"/>
</dbReference>
<dbReference type="RefSeq" id="WP_209602248.1">
    <property type="nucleotide sequence ID" value="NZ_JAGILA010000002.1"/>
</dbReference>
<dbReference type="EMBL" id="JAGILA010000002">
    <property type="protein sequence ID" value="MBP2236102.1"/>
    <property type="molecule type" value="Genomic_DNA"/>
</dbReference>
<dbReference type="CDD" id="cd01948">
    <property type="entry name" value="EAL"/>
    <property type="match status" value="1"/>
</dbReference>
<dbReference type="Pfam" id="PF00990">
    <property type="entry name" value="GGDEF"/>
    <property type="match status" value="1"/>
</dbReference>
<dbReference type="Pfam" id="PF00563">
    <property type="entry name" value="EAL"/>
    <property type="match status" value="1"/>
</dbReference>
<evidence type="ECO:0000259" key="2">
    <source>
        <dbReference type="PROSITE" id="PS50883"/>
    </source>
</evidence>
<dbReference type="InterPro" id="IPR000160">
    <property type="entry name" value="GGDEF_dom"/>
</dbReference>
<dbReference type="PROSITE" id="PS50883">
    <property type="entry name" value="EAL"/>
    <property type="match status" value="1"/>
</dbReference>
<dbReference type="SMART" id="SM00052">
    <property type="entry name" value="EAL"/>
    <property type="match status" value="1"/>
</dbReference>
<keyword evidence="1" id="KW-1133">Transmembrane helix</keyword>
<evidence type="ECO:0000259" key="3">
    <source>
        <dbReference type="PROSITE" id="PS50887"/>
    </source>
</evidence>
<sequence>MFSYSPSDSRRHVASVISTTAVFVLIALVLAGLMTQVISTMTSNANTIDDRRAVRAAESALEDIKARISSTVRDNSVWDDAYAAISSEDAATWSFDNWGKTSEDYPLYDGAVVIGRQGEIISAYAKGKIFDPHAYFGPSFAAQVKSAAKPQQDPSISFVKTPDGIAVVASGAVQPFMGKAKEDSLSVLTFYKLLTPAVIAEIAAQHQLTELRLEETVRPDLLHAVLKDGIGNTLAYLNWPSQSPGTQVLEQVYPYIVAAVLVLALFLVGVLLAGTAEASRLRGFATRARFEATHDSLSGLLNRSGLLDFLDQASAQIGASGPLTLHLVDLDGFKSVNDAWGHAVGDDLIRIVAKALATCHEEIVAAARLGGDEFALIQVGGATPRQIEHAVLSVFAAAFKIGGRTIEVGASIGSASHEQLVASLELLRRADIALYRAKENGKGQLVKYDPELDRDRLRVAELEKELRDALASGEVQPAFQPLVSATTGRITGVEALARWRSKNGPVSPEVFIPLAEKSGLIDALGAAILKASLLEARAWPGINLSVNVSPIQLCNPDFAPFVISTLNEAGFYPRRLTLEITEGVLMSNPDQARRAMDALKAIGVGFALDDFGCGYASIGALRQFGFDRMKVDRSLVWALEEGQGEGILNATIALATALGIPVTAEGVENPYQAGVLTRAGCDLLQGYLIGKPVSADEITRALVEKAAATA</sequence>
<feature type="domain" description="GGDEF" evidence="3">
    <location>
        <begin position="321"/>
        <end position="450"/>
    </location>
</feature>
<dbReference type="CDD" id="cd01949">
    <property type="entry name" value="GGDEF"/>
    <property type="match status" value="1"/>
</dbReference>
<dbReference type="Gene3D" id="3.30.70.270">
    <property type="match status" value="1"/>
</dbReference>
<dbReference type="Gene3D" id="3.20.20.450">
    <property type="entry name" value="EAL domain"/>
    <property type="match status" value="1"/>
</dbReference>
<feature type="domain" description="EAL" evidence="2">
    <location>
        <begin position="459"/>
        <end position="706"/>
    </location>
</feature>
<dbReference type="InterPro" id="IPR035919">
    <property type="entry name" value="EAL_sf"/>
</dbReference>
<evidence type="ECO:0000313" key="5">
    <source>
        <dbReference type="Proteomes" id="UP000730739"/>
    </source>
</evidence>
<feature type="transmembrane region" description="Helical" evidence="1">
    <location>
        <begin position="252"/>
        <end position="273"/>
    </location>
</feature>
<evidence type="ECO:0000313" key="4">
    <source>
        <dbReference type="EMBL" id="MBP2236102.1"/>
    </source>
</evidence>
<dbReference type="InterPro" id="IPR029787">
    <property type="entry name" value="Nucleotide_cyclase"/>
</dbReference>
<keyword evidence="5" id="KW-1185">Reference proteome</keyword>
<reference evidence="4 5" key="1">
    <citation type="submission" date="2021-03" db="EMBL/GenBank/DDBJ databases">
        <title>Genomic Encyclopedia of Type Strains, Phase IV (KMG-IV): sequencing the most valuable type-strain genomes for metagenomic binning, comparative biology and taxonomic classification.</title>
        <authorList>
            <person name="Goeker M."/>
        </authorList>
    </citation>
    <scope>NUCLEOTIDE SEQUENCE [LARGE SCALE GENOMIC DNA]</scope>
    <source>
        <strain evidence="4 5">DSM 13372</strain>
    </source>
</reference>
<feature type="transmembrane region" description="Helical" evidence="1">
    <location>
        <begin position="12"/>
        <end position="34"/>
    </location>
</feature>
<dbReference type="PANTHER" id="PTHR44757:SF2">
    <property type="entry name" value="BIOFILM ARCHITECTURE MAINTENANCE PROTEIN MBAA"/>
    <property type="match status" value="1"/>
</dbReference>
<keyword evidence="1" id="KW-0812">Transmembrane</keyword>
<protein>
    <submittedName>
        <fullName evidence="4">Diguanylate cyclase (GGDEF)-like protein</fullName>
    </submittedName>
</protein>
<keyword evidence="1" id="KW-0472">Membrane</keyword>
<dbReference type="SMART" id="SM00267">
    <property type="entry name" value="GGDEF"/>
    <property type="match status" value="1"/>
</dbReference>